<reference evidence="11" key="1">
    <citation type="submission" date="2018-07" db="EMBL/GenBank/DDBJ databases">
        <authorList>
            <person name="Quirk P.G."/>
            <person name="Krulwich T.A."/>
        </authorList>
    </citation>
    <scope>NUCLEOTIDE SEQUENCE</scope>
    <source>
        <strain evidence="11">96224</strain>
    </source>
</reference>
<dbReference type="PANTHER" id="PTHR10285">
    <property type="entry name" value="URIDINE KINASE"/>
    <property type="match status" value="1"/>
</dbReference>
<keyword evidence="3" id="KW-0963">Cytoplasm</keyword>
<dbReference type="SUPFAM" id="SSF52540">
    <property type="entry name" value="P-loop containing nucleoside triphosphate hydrolases"/>
    <property type="match status" value="1"/>
</dbReference>
<comment type="subcellular location">
    <subcellularLocation>
        <location evidence="2">Cytoplasm</location>
    </subcellularLocation>
    <subcellularLocation>
        <location evidence="1">Nucleus</location>
    </subcellularLocation>
</comment>
<dbReference type="Gene3D" id="3.40.50.300">
    <property type="entry name" value="P-loop containing nucleotide triphosphate hydrolases"/>
    <property type="match status" value="1"/>
</dbReference>
<dbReference type="GO" id="GO:0005634">
    <property type="term" value="C:nucleus"/>
    <property type="evidence" value="ECO:0007669"/>
    <property type="project" value="UniProtKB-SubCell"/>
</dbReference>
<dbReference type="FunFam" id="3.40.50.300:FF:001691">
    <property type="entry name" value="Probable ATP-dependent kinase TDA10"/>
    <property type="match status" value="1"/>
</dbReference>
<evidence type="ECO:0000256" key="6">
    <source>
        <dbReference type="ARBA" id="ARBA00022777"/>
    </source>
</evidence>
<dbReference type="InterPro" id="IPR027417">
    <property type="entry name" value="P-loop_NTPase"/>
</dbReference>
<dbReference type="InterPro" id="IPR006083">
    <property type="entry name" value="PRK/URK"/>
</dbReference>
<evidence type="ECO:0000259" key="10">
    <source>
        <dbReference type="Pfam" id="PF00485"/>
    </source>
</evidence>
<dbReference type="OrthoDB" id="347435at2759"/>
<gene>
    <name evidence="11" type="ORF">BGT96224V2_LOCUS4612</name>
</gene>
<accession>A0A381LBW6</accession>
<proteinExistence type="inferred from homology"/>
<evidence type="ECO:0000256" key="4">
    <source>
        <dbReference type="ARBA" id="ARBA00022679"/>
    </source>
</evidence>
<keyword evidence="7" id="KW-0067">ATP-binding</keyword>
<keyword evidence="6" id="KW-0418">Kinase</keyword>
<dbReference type="GO" id="GO:0016301">
    <property type="term" value="F:kinase activity"/>
    <property type="evidence" value="ECO:0007669"/>
    <property type="project" value="UniProtKB-KW"/>
</dbReference>
<organism evidence="11">
    <name type="scientific">Blumeria graminis f. sp. tritici 96224</name>
    <dbReference type="NCBI Taxonomy" id="1268274"/>
    <lineage>
        <taxon>Eukaryota</taxon>
        <taxon>Fungi</taxon>
        <taxon>Dikarya</taxon>
        <taxon>Ascomycota</taxon>
        <taxon>Pezizomycotina</taxon>
        <taxon>Leotiomycetes</taxon>
        <taxon>Erysiphales</taxon>
        <taxon>Erysiphaceae</taxon>
        <taxon>Blumeria</taxon>
    </lineage>
</organism>
<evidence type="ECO:0000256" key="2">
    <source>
        <dbReference type="ARBA" id="ARBA00004496"/>
    </source>
</evidence>
<evidence type="ECO:0000313" key="11">
    <source>
        <dbReference type="EMBL" id="SUZ11429.1"/>
    </source>
</evidence>
<evidence type="ECO:0000256" key="7">
    <source>
        <dbReference type="ARBA" id="ARBA00022840"/>
    </source>
</evidence>
<sequence>MPNHISNIPMDEKSLACLSFITTLAASKDPVIIGLSGIPGIGKTTLVKHLAQHLEENWGLETLVFSIDDFYLPYEQQRELARDYPQNKLLQYRGDPGTHDIPLLTEVLQTLADGKECFIPAYDKSAHHGRGDRIPENFWKRVNQPGKRVIRVVIFEGWCLGYRALSNTEVEEKWKGSSRTLKKHDLEHLLFVNEKLRELEVVYCYFDAFIYIDAMDPNWAYDWREESENVLRLTKGPESAMSQAQVVEFVDGYFPAYELYAENLRKGVFRESEDKADKQLWLEVGEDRQVVKITRI</sequence>
<evidence type="ECO:0000256" key="1">
    <source>
        <dbReference type="ARBA" id="ARBA00004123"/>
    </source>
</evidence>
<dbReference type="AlphaFoldDB" id="A0A381LBW6"/>
<dbReference type="Pfam" id="PF00485">
    <property type="entry name" value="PRK"/>
    <property type="match status" value="1"/>
</dbReference>
<evidence type="ECO:0000256" key="8">
    <source>
        <dbReference type="ARBA" id="ARBA00023242"/>
    </source>
</evidence>
<keyword evidence="4" id="KW-0808">Transferase</keyword>
<evidence type="ECO:0000256" key="5">
    <source>
        <dbReference type="ARBA" id="ARBA00022741"/>
    </source>
</evidence>
<protein>
    <submittedName>
        <fullName evidence="11">Bgt-4173</fullName>
    </submittedName>
</protein>
<dbReference type="GO" id="GO:0005737">
    <property type="term" value="C:cytoplasm"/>
    <property type="evidence" value="ECO:0007669"/>
    <property type="project" value="UniProtKB-SubCell"/>
</dbReference>
<dbReference type="GO" id="GO:0005524">
    <property type="term" value="F:ATP binding"/>
    <property type="evidence" value="ECO:0007669"/>
    <property type="project" value="UniProtKB-KW"/>
</dbReference>
<keyword evidence="8" id="KW-0539">Nucleus</keyword>
<evidence type="ECO:0000256" key="9">
    <source>
        <dbReference type="ARBA" id="ARBA00061312"/>
    </source>
</evidence>
<name>A0A381LBW6_BLUGR</name>
<keyword evidence="5" id="KW-0547">Nucleotide-binding</keyword>
<dbReference type="EMBL" id="UIGY01000126">
    <property type="protein sequence ID" value="SUZ11429.1"/>
    <property type="molecule type" value="Genomic_DNA"/>
</dbReference>
<evidence type="ECO:0000256" key="3">
    <source>
        <dbReference type="ARBA" id="ARBA00022490"/>
    </source>
</evidence>
<comment type="similarity">
    <text evidence="9">Belongs to the GLYK kinase family.</text>
</comment>
<feature type="domain" description="Phosphoribulokinase/uridine kinase" evidence="10">
    <location>
        <begin position="32"/>
        <end position="157"/>
    </location>
</feature>